<sequence>MSPSLTLEQVDEIPSDSRVCHYDELGEDAKEELPTLTGSDSASVDRSTAEGFQECDLVKYTDYYEISVA</sequence>
<dbReference type="AlphaFoldDB" id="A0AAF0PB48"/>
<protein>
    <recommendedName>
        <fullName evidence="2">DUF7979 domain-containing protein</fullName>
    </recommendedName>
</protein>
<evidence type="ECO:0000313" key="4">
    <source>
        <dbReference type="Proteomes" id="UP001224926"/>
    </source>
</evidence>
<feature type="region of interest" description="Disordered" evidence="1">
    <location>
        <begin position="27"/>
        <end position="49"/>
    </location>
</feature>
<proteinExistence type="predicted"/>
<dbReference type="Pfam" id="PF25934">
    <property type="entry name" value="DUF7979"/>
    <property type="match status" value="1"/>
</dbReference>
<gene>
    <name evidence="3" type="ORF">NP511_18025</name>
</gene>
<dbReference type="GeneID" id="39864363"/>
<name>A0AAF0PB48_9EURY</name>
<dbReference type="Proteomes" id="UP001224926">
    <property type="component" value="Chromosome"/>
</dbReference>
<keyword evidence="4" id="KW-1185">Reference proteome</keyword>
<evidence type="ECO:0000313" key="3">
    <source>
        <dbReference type="EMBL" id="WMT07274.1"/>
    </source>
</evidence>
<accession>A0AAF0PB48</accession>
<feature type="domain" description="DUF7979" evidence="2">
    <location>
        <begin position="2"/>
        <end position="66"/>
    </location>
</feature>
<organism evidence="3 4">
    <name type="scientific">Natrinema thermotolerans</name>
    <dbReference type="NCBI Taxonomy" id="121872"/>
    <lineage>
        <taxon>Archaea</taxon>
        <taxon>Methanobacteriati</taxon>
        <taxon>Methanobacteriota</taxon>
        <taxon>Stenosarchaea group</taxon>
        <taxon>Halobacteria</taxon>
        <taxon>Halobacteriales</taxon>
        <taxon>Natrialbaceae</taxon>
        <taxon>Natrinema</taxon>
    </lineage>
</organism>
<evidence type="ECO:0000259" key="2">
    <source>
        <dbReference type="Pfam" id="PF25934"/>
    </source>
</evidence>
<dbReference type="GeneID" id="84215880"/>
<dbReference type="RefSeq" id="WP_049966556.1">
    <property type="nucleotide sequence ID" value="NZ_CP101873.1"/>
</dbReference>
<dbReference type="InterPro" id="IPR058285">
    <property type="entry name" value="DUF7979"/>
</dbReference>
<dbReference type="EMBL" id="CP101873">
    <property type="protein sequence ID" value="WMT07274.1"/>
    <property type="molecule type" value="Genomic_DNA"/>
</dbReference>
<reference evidence="3 4" key="1">
    <citation type="submission" date="2022-07" db="EMBL/GenBank/DDBJ databases">
        <title>Two temperate virus in Haloterrigena jeotgali A29.</title>
        <authorList>
            <person name="Deng X."/>
        </authorList>
    </citation>
    <scope>NUCLEOTIDE SEQUENCE [LARGE SCALE GENOMIC DNA]</scope>
    <source>
        <strain evidence="3 4">A29</strain>
    </source>
</reference>
<feature type="compositionally biased region" description="Polar residues" evidence="1">
    <location>
        <begin position="36"/>
        <end position="46"/>
    </location>
</feature>
<evidence type="ECO:0000256" key="1">
    <source>
        <dbReference type="SAM" id="MobiDB-lite"/>
    </source>
</evidence>